<evidence type="ECO:0000256" key="2">
    <source>
        <dbReference type="ARBA" id="ARBA00022555"/>
    </source>
</evidence>
<feature type="binding site" evidence="7">
    <location>
        <position position="113"/>
    </location>
    <ligand>
        <name>tRNA</name>
        <dbReference type="ChEBI" id="CHEBI:17843"/>
    </ligand>
</feature>
<feature type="binding site" evidence="7">
    <location>
        <position position="64"/>
    </location>
    <ligand>
        <name>tRNA</name>
        <dbReference type="ChEBI" id="CHEBI:17843"/>
    </ligand>
</feature>
<comment type="caution">
    <text evidence="10">The sequence shown here is derived from an EMBL/GenBank/DDBJ whole genome shotgun (WGS) entry which is preliminary data.</text>
</comment>
<evidence type="ECO:0000256" key="5">
    <source>
        <dbReference type="ARBA" id="ARBA00038063"/>
    </source>
</evidence>
<dbReference type="PROSITE" id="PS01195">
    <property type="entry name" value="PEPT_TRNA_HYDROL_1"/>
    <property type="match status" value="1"/>
</dbReference>
<comment type="similarity">
    <text evidence="5 7 9">Belongs to the PTH family.</text>
</comment>
<dbReference type="PROSITE" id="PS01196">
    <property type="entry name" value="PEPT_TRNA_HYDROL_2"/>
    <property type="match status" value="1"/>
</dbReference>
<dbReference type="EC" id="3.1.1.29" evidence="1 7"/>
<dbReference type="HAMAP" id="MF_00083">
    <property type="entry name" value="Pept_tRNA_hydro_bact"/>
    <property type="match status" value="1"/>
</dbReference>
<dbReference type="Proteomes" id="UP001279681">
    <property type="component" value="Unassembled WGS sequence"/>
</dbReference>
<evidence type="ECO:0000256" key="6">
    <source>
        <dbReference type="ARBA" id="ARBA00050038"/>
    </source>
</evidence>
<dbReference type="InterPro" id="IPR036416">
    <property type="entry name" value="Pept_tRNA_hydro_sf"/>
</dbReference>
<comment type="subunit">
    <text evidence="7">Monomer.</text>
</comment>
<evidence type="ECO:0000256" key="9">
    <source>
        <dbReference type="RuleBase" id="RU004320"/>
    </source>
</evidence>
<comment type="subcellular location">
    <subcellularLocation>
        <location evidence="7">Cytoplasm</location>
    </subcellularLocation>
</comment>
<proteinExistence type="inferred from homology"/>
<dbReference type="NCBIfam" id="TIGR00447">
    <property type="entry name" value="pth"/>
    <property type="match status" value="1"/>
</dbReference>
<dbReference type="InterPro" id="IPR018171">
    <property type="entry name" value="Pept_tRNA_hydro_CS"/>
</dbReference>
<evidence type="ECO:0000256" key="1">
    <source>
        <dbReference type="ARBA" id="ARBA00013260"/>
    </source>
</evidence>
<comment type="catalytic activity">
    <reaction evidence="7 8">
        <text>an N-acyl-L-alpha-aminoacyl-tRNA + H2O = an N-acyl-L-amino acid + a tRNA + H(+)</text>
        <dbReference type="Rhea" id="RHEA:54448"/>
        <dbReference type="Rhea" id="RHEA-COMP:10123"/>
        <dbReference type="Rhea" id="RHEA-COMP:13883"/>
        <dbReference type="ChEBI" id="CHEBI:15377"/>
        <dbReference type="ChEBI" id="CHEBI:15378"/>
        <dbReference type="ChEBI" id="CHEBI:59874"/>
        <dbReference type="ChEBI" id="CHEBI:78442"/>
        <dbReference type="ChEBI" id="CHEBI:138191"/>
        <dbReference type="EC" id="3.1.1.29"/>
    </reaction>
</comment>
<dbReference type="SUPFAM" id="SSF53178">
    <property type="entry name" value="Peptidyl-tRNA hydrolase-like"/>
    <property type="match status" value="1"/>
</dbReference>
<keyword evidence="11" id="KW-1185">Reference proteome</keyword>
<feature type="binding site" evidence="7">
    <location>
        <position position="14"/>
    </location>
    <ligand>
        <name>tRNA</name>
        <dbReference type="ChEBI" id="CHEBI:17843"/>
    </ligand>
</feature>
<organism evidence="10 11">
    <name type="scientific">Candidatus Cetobacterium colombiensis</name>
    <dbReference type="NCBI Taxonomy" id="3073100"/>
    <lineage>
        <taxon>Bacteria</taxon>
        <taxon>Fusobacteriati</taxon>
        <taxon>Fusobacteriota</taxon>
        <taxon>Fusobacteriia</taxon>
        <taxon>Fusobacteriales</taxon>
        <taxon>Fusobacteriaceae</taxon>
        <taxon>Cetobacterium</taxon>
    </lineage>
</organism>
<evidence type="ECO:0000256" key="8">
    <source>
        <dbReference type="RuleBase" id="RU000673"/>
    </source>
</evidence>
<evidence type="ECO:0000256" key="3">
    <source>
        <dbReference type="ARBA" id="ARBA00022801"/>
    </source>
</evidence>
<sequence>MKLIVGLGNPGKEYDRTRHNVGFDIIDEFAEKKGFNSFKEKFQGLITEKTIDGEKVILLKPQTYMNLSGNSIVQVVKFYKIDVANDLVVVYDDMDLPLGKIRVKTNGSAGGHNGIKSIISHLGQDFVRVKCGIGKAKNKDENINFVLGRFTKEESEIVNPMFITVSDLLDDVLKNTQTDKIMQKYNKK</sequence>
<keyword evidence="4 7" id="KW-0694">RNA-binding</keyword>
<dbReference type="RefSeq" id="WP_320314424.1">
    <property type="nucleotide sequence ID" value="NZ_JAVIKH010000019.1"/>
</dbReference>
<feature type="binding site" evidence="7">
    <location>
        <position position="66"/>
    </location>
    <ligand>
        <name>tRNA</name>
        <dbReference type="ChEBI" id="CHEBI:17843"/>
    </ligand>
</feature>
<dbReference type="PANTHER" id="PTHR17224">
    <property type="entry name" value="PEPTIDYL-TRNA HYDROLASE"/>
    <property type="match status" value="1"/>
</dbReference>
<evidence type="ECO:0000313" key="10">
    <source>
        <dbReference type="EMBL" id="MDX8337070.1"/>
    </source>
</evidence>
<dbReference type="Pfam" id="PF01195">
    <property type="entry name" value="Pept_tRNA_hydro"/>
    <property type="match status" value="1"/>
</dbReference>
<keyword evidence="7" id="KW-0963">Cytoplasm</keyword>
<feature type="site" description="Stabilizes the basic form of H active site to accept a proton" evidence="7">
    <location>
        <position position="92"/>
    </location>
</feature>
<name>A0ABU4WD32_9FUSO</name>
<feature type="active site" description="Proton acceptor" evidence="7">
    <location>
        <position position="19"/>
    </location>
</feature>
<accession>A0ABU4WD32</accession>
<comment type="function">
    <text evidence="7">Hydrolyzes ribosome-free peptidyl-tRNAs (with 1 or more amino acids incorporated), which drop off the ribosome during protein synthesis, or as a result of ribosome stalling.</text>
</comment>
<dbReference type="EMBL" id="JAVIKH010000019">
    <property type="protein sequence ID" value="MDX8337070.1"/>
    <property type="molecule type" value="Genomic_DNA"/>
</dbReference>
<evidence type="ECO:0000256" key="7">
    <source>
        <dbReference type="HAMAP-Rule" id="MF_00083"/>
    </source>
</evidence>
<gene>
    <name evidence="7 10" type="primary">pth</name>
    <name evidence="10" type="ORF">RFV38_11320</name>
</gene>
<dbReference type="CDD" id="cd00462">
    <property type="entry name" value="PTH"/>
    <property type="match status" value="1"/>
</dbReference>
<evidence type="ECO:0000313" key="11">
    <source>
        <dbReference type="Proteomes" id="UP001279681"/>
    </source>
</evidence>
<dbReference type="InterPro" id="IPR001328">
    <property type="entry name" value="Pept_tRNA_hydro"/>
</dbReference>
<protein>
    <recommendedName>
        <fullName evidence="6 7">Peptidyl-tRNA hydrolase</fullName>
        <shortName evidence="7">Pth</shortName>
        <ecNumber evidence="1 7">3.1.1.29</ecNumber>
    </recommendedName>
</protein>
<dbReference type="GO" id="GO:0004045">
    <property type="term" value="F:peptidyl-tRNA hydrolase activity"/>
    <property type="evidence" value="ECO:0007669"/>
    <property type="project" value="UniProtKB-EC"/>
</dbReference>
<keyword evidence="3 7" id="KW-0378">Hydrolase</keyword>
<evidence type="ECO:0000256" key="4">
    <source>
        <dbReference type="ARBA" id="ARBA00022884"/>
    </source>
</evidence>
<keyword evidence="2 7" id="KW-0820">tRNA-binding</keyword>
<comment type="function">
    <text evidence="7">Catalyzes the release of premature peptidyl moieties from peptidyl-tRNA molecules trapped in stalled 50S ribosomal subunits, and thus maintains levels of free tRNAs and 50S ribosomes.</text>
</comment>
<reference evidence="11" key="1">
    <citation type="submission" date="2023-07" db="EMBL/GenBank/DDBJ databases">
        <authorList>
            <person name="Colorado M.A."/>
            <person name="Villamil L.M."/>
            <person name="Melo J.F."/>
            <person name="Rodriguez J.A."/>
            <person name="Ruiz R.Y."/>
        </authorList>
    </citation>
    <scope>NUCLEOTIDE SEQUENCE [LARGE SCALE GENOMIC DNA]</scope>
    <source>
        <strain evidence="11">C33</strain>
    </source>
</reference>
<feature type="site" description="Discriminates between blocked and unblocked aminoacyl-tRNA" evidence="7">
    <location>
        <position position="9"/>
    </location>
</feature>
<dbReference type="Gene3D" id="3.40.50.1470">
    <property type="entry name" value="Peptidyl-tRNA hydrolase"/>
    <property type="match status" value="1"/>
</dbReference>
<dbReference type="PANTHER" id="PTHR17224:SF1">
    <property type="entry name" value="PEPTIDYL-TRNA HYDROLASE"/>
    <property type="match status" value="1"/>
</dbReference>